<dbReference type="Proteomes" id="UP000033870">
    <property type="component" value="Unassembled WGS sequence"/>
</dbReference>
<dbReference type="GO" id="GO:0019305">
    <property type="term" value="P:dTDP-rhamnose biosynthetic process"/>
    <property type="evidence" value="ECO:0007669"/>
    <property type="project" value="UniProtKB-UniPathway"/>
</dbReference>
<dbReference type="AlphaFoldDB" id="A0A0G1YEV9"/>
<sequence>MKRVVVIGAKGMLGQELARIFGTAGYEVRGLDRDRIDFADRGQLTNAALLQERGIPLVHYSSDYVFAGDSAAGYGEDAPLRPINKYGETKLAGETELKNNTDAYFLIRLSKLFGPSAASEGAKKSFVDTMLWLAREGGKTKLDIVDEEVSAPTYAPDLARFTLELVSAALPYGIYHGANSGTATWYEWAKKIFSLAGISIELNPVSGDAFPRPARRPMFSELKNTKRPPQRSWEEALEEYLSR</sequence>
<dbReference type="EMBL" id="LCRX01000014">
    <property type="protein sequence ID" value="KKW41756.1"/>
    <property type="molecule type" value="Genomic_DNA"/>
</dbReference>
<dbReference type="CDD" id="cd05254">
    <property type="entry name" value="dTDP_HR_like_SDR_e"/>
    <property type="match status" value="1"/>
</dbReference>
<comment type="caution">
    <text evidence="4">The sequence shown here is derived from an EMBL/GenBank/DDBJ whole genome shotgun (WGS) entry which is preliminary data.</text>
</comment>
<dbReference type="PATRIC" id="fig|1619044.3.peg.1092"/>
<dbReference type="Gene3D" id="3.40.50.720">
    <property type="entry name" value="NAD(P)-binding Rossmann-like Domain"/>
    <property type="match status" value="2"/>
</dbReference>
<dbReference type="Pfam" id="PF04321">
    <property type="entry name" value="RmlD_sub_bind"/>
    <property type="match status" value="1"/>
</dbReference>
<dbReference type="InterPro" id="IPR036291">
    <property type="entry name" value="NAD(P)-bd_dom_sf"/>
</dbReference>
<evidence type="ECO:0000256" key="2">
    <source>
        <dbReference type="RuleBase" id="RU364082"/>
    </source>
</evidence>
<dbReference type="UniPathway" id="UPA00124"/>
<evidence type="ECO:0000259" key="3">
    <source>
        <dbReference type="Pfam" id="PF04321"/>
    </source>
</evidence>
<dbReference type="GO" id="GO:0008831">
    <property type="term" value="F:dTDP-4-dehydrorhamnose reductase activity"/>
    <property type="evidence" value="ECO:0007669"/>
    <property type="project" value="UniProtKB-EC"/>
</dbReference>
<dbReference type="STRING" id="1619044.UY92_C0014G0081"/>
<dbReference type="PANTHER" id="PTHR10491">
    <property type="entry name" value="DTDP-4-DEHYDRORHAMNOSE REDUCTASE"/>
    <property type="match status" value="1"/>
</dbReference>
<proteinExistence type="inferred from homology"/>
<dbReference type="EC" id="1.1.1.133" evidence="2"/>
<keyword evidence="2" id="KW-0521">NADP</keyword>
<name>A0A0G1YEV9_9BACT</name>
<dbReference type="InterPro" id="IPR005913">
    <property type="entry name" value="dTDP_dehydrorham_reduct"/>
</dbReference>
<protein>
    <recommendedName>
        <fullName evidence="2">dTDP-4-dehydrorhamnose reductase</fullName>
        <ecNumber evidence="2">1.1.1.133</ecNumber>
    </recommendedName>
</protein>
<evidence type="ECO:0000313" key="5">
    <source>
        <dbReference type="Proteomes" id="UP000033870"/>
    </source>
</evidence>
<comment type="pathway">
    <text evidence="2">Carbohydrate biosynthesis; dTDP-L-rhamnose biosynthesis.</text>
</comment>
<comment type="function">
    <text evidence="2">Catalyzes the reduction of dTDP-6-deoxy-L-lyxo-4-hexulose to yield dTDP-L-rhamnose.</text>
</comment>
<comment type="similarity">
    <text evidence="1 2">Belongs to the dTDP-4-dehydrorhamnose reductase family.</text>
</comment>
<reference evidence="4 5" key="1">
    <citation type="journal article" date="2015" name="Nature">
        <title>rRNA introns, odd ribosomes, and small enigmatic genomes across a large radiation of phyla.</title>
        <authorList>
            <person name="Brown C.T."/>
            <person name="Hug L.A."/>
            <person name="Thomas B.C."/>
            <person name="Sharon I."/>
            <person name="Castelle C.J."/>
            <person name="Singh A."/>
            <person name="Wilkins M.J."/>
            <person name="Williams K.H."/>
            <person name="Banfield J.F."/>
        </authorList>
    </citation>
    <scope>NUCLEOTIDE SEQUENCE [LARGE SCALE GENOMIC DNA]</scope>
</reference>
<evidence type="ECO:0000256" key="1">
    <source>
        <dbReference type="ARBA" id="ARBA00010944"/>
    </source>
</evidence>
<keyword evidence="2" id="KW-0560">Oxidoreductase</keyword>
<gene>
    <name evidence="4" type="ORF">UY92_C0014G0081</name>
</gene>
<dbReference type="SUPFAM" id="SSF51735">
    <property type="entry name" value="NAD(P)-binding Rossmann-fold domains"/>
    <property type="match status" value="1"/>
</dbReference>
<evidence type="ECO:0000313" key="4">
    <source>
        <dbReference type="EMBL" id="KKW41756.1"/>
    </source>
</evidence>
<dbReference type="InterPro" id="IPR029903">
    <property type="entry name" value="RmlD-like-bd"/>
</dbReference>
<feature type="domain" description="RmlD-like substrate binding" evidence="3">
    <location>
        <begin position="47"/>
        <end position="242"/>
    </location>
</feature>
<accession>A0A0G1YEV9</accession>
<organism evidence="4 5">
    <name type="scientific">Candidatus Magasanikbacteria bacterium GW2011_GWA2_56_11</name>
    <dbReference type="NCBI Taxonomy" id="1619044"/>
    <lineage>
        <taxon>Bacteria</taxon>
        <taxon>Candidatus Magasanikiibacteriota</taxon>
    </lineage>
</organism>
<dbReference type="PANTHER" id="PTHR10491:SF4">
    <property type="entry name" value="METHIONINE ADENOSYLTRANSFERASE 2 SUBUNIT BETA"/>
    <property type="match status" value="1"/>
</dbReference>